<proteinExistence type="predicted"/>
<reference evidence="1 2" key="1">
    <citation type="journal article" date="2008" name="Nature">
        <title>The genome of Laccaria bicolor provides insights into mycorrhizal symbiosis.</title>
        <authorList>
            <person name="Martin F."/>
            <person name="Aerts A."/>
            <person name="Ahren D."/>
            <person name="Brun A."/>
            <person name="Danchin E.G.J."/>
            <person name="Duchaussoy F."/>
            <person name="Gibon J."/>
            <person name="Kohler A."/>
            <person name="Lindquist E."/>
            <person name="Pereda V."/>
            <person name="Salamov A."/>
            <person name="Shapiro H.J."/>
            <person name="Wuyts J."/>
            <person name="Blaudez D."/>
            <person name="Buee M."/>
            <person name="Brokstein P."/>
            <person name="Canbaeck B."/>
            <person name="Cohen D."/>
            <person name="Courty P.E."/>
            <person name="Coutinho P.M."/>
            <person name="Delaruelle C."/>
            <person name="Detter J.C."/>
            <person name="Deveau A."/>
            <person name="DiFazio S."/>
            <person name="Duplessis S."/>
            <person name="Fraissinet-Tachet L."/>
            <person name="Lucic E."/>
            <person name="Frey-Klett P."/>
            <person name="Fourrey C."/>
            <person name="Feussner I."/>
            <person name="Gay G."/>
            <person name="Grimwood J."/>
            <person name="Hoegger P.J."/>
            <person name="Jain P."/>
            <person name="Kilaru S."/>
            <person name="Labbe J."/>
            <person name="Lin Y.C."/>
            <person name="Legue V."/>
            <person name="Le Tacon F."/>
            <person name="Marmeisse R."/>
            <person name="Melayah D."/>
            <person name="Montanini B."/>
            <person name="Muratet M."/>
            <person name="Nehls U."/>
            <person name="Niculita-Hirzel H."/>
            <person name="Oudot-Le Secq M.P."/>
            <person name="Peter M."/>
            <person name="Quesneville H."/>
            <person name="Rajashekar B."/>
            <person name="Reich M."/>
            <person name="Rouhier N."/>
            <person name="Schmutz J."/>
            <person name="Yin T."/>
            <person name="Chalot M."/>
            <person name="Henrissat B."/>
            <person name="Kuees U."/>
            <person name="Lucas S."/>
            <person name="Van de Peer Y."/>
            <person name="Podila G.K."/>
            <person name="Polle A."/>
            <person name="Pukkila P.J."/>
            <person name="Richardson P.M."/>
            <person name="Rouze P."/>
            <person name="Sanders I.R."/>
            <person name="Stajich J.E."/>
            <person name="Tunlid A."/>
            <person name="Tuskan G."/>
            <person name="Grigoriev I.V."/>
        </authorList>
    </citation>
    <scope>NUCLEOTIDE SEQUENCE [LARGE SCALE GENOMIC DNA]</scope>
    <source>
        <strain evidence="2">S238N-H82 / ATCC MYA-4686</strain>
    </source>
</reference>
<feature type="non-terminal residue" evidence="1">
    <location>
        <position position="1"/>
    </location>
</feature>
<dbReference type="STRING" id="486041.B0DMP4"/>
<dbReference type="Proteomes" id="UP000001194">
    <property type="component" value="Unassembled WGS sequence"/>
</dbReference>
<dbReference type="HOGENOM" id="CLU_157667_1_0_1"/>
<dbReference type="GeneID" id="6080711"/>
<dbReference type="OrthoDB" id="2947226at2759"/>
<dbReference type="RefSeq" id="XP_001885115.1">
    <property type="nucleotide sequence ID" value="XM_001885080.1"/>
</dbReference>
<evidence type="ECO:0000313" key="1">
    <source>
        <dbReference type="EMBL" id="EDR04224.1"/>
    </source>
</evidence>
<gene>
    <name evidence="1" type="ORF">LACBIDRAFT_148809</name>
</gene>
<organism evidence="2">
    <name type="scientific">Laccaria bicolor (strain S238N-H82 / ATCC MYA-4686)</name>
    <name type="common">Bicoloured deceiver</name>
    <name type="synonym">Laccaria laccata var. bicolor</name>
    <dbReference type="NCBI Taxonomy" id="486041"/>
    <lineage>
        <taxon>Eukaryota</taxon>
        <taxon>Fungi</taxon>
        <taxon>Dikarya</taxon>
        <taxon>Basidiomycota</taxon>
        <taxon>Agaricomycotina</taxon>
        <taxon>Agaricomycetes</taxon>
        <taxon>Agaricomycetidae</taxon>
        <taxon>Agaricales</taxon>
        <taxon>Agaricineae</taxon>
        <taxon>Hydnangiaceae</taxon>
        <taxon>Laccaria</taxon>
    </lineage>
</organism>
<evidence type="ECO:0000313" key="2">
    <source>
        <dbReference type="Proteomes" id="UP000001194"/>
    </source>
</evidence>
<accession>B0DMP4</accession>
<protein>
    <submittedName>
        <fullName evidence="1">Predicted protein</fullName>
    </submittedName>
</protein>
<name>B0DMP4_LACBS</name>
<dbReference type="AlphaFoldDB" id="B0DMP4"/>
<sequence length="96" mass="11068">EVLFITNVQHDCREGKCGPTGKKMQLQERQESGVEIQVIEHTELDRFIINTHALHNSHLLRKTLPRGLIQPIPYSTNRREMHDKLAASLRETQSAK</sequence>
<dbReference type="EMBL" id="DS547119">
    <property type="protein sequence ID" value="EDR04224.1"/>
    <property type="molecule type" value="Genomic_DNA"/>
</dbReference>
<feature type="non-terminal residue" evidence="1">
    <location>
        <position position="96"/>
    </location>
</feature>
<dbReference type="InParanoid" id="B0DMP4"/>
<keyword evidence="2" id="KW-1185">Reference proteome</keyword>
<dbReference type="KEGG" id="lbc:LACBIDRAFT_148809"/>